<feature type="transmembrane region" description="Helical" evidence="3">
    <location>
        <begin position="283"/>
        <end position="303"/>
    </location>
</feature>
<accession>A0A0L0SY25</accession>
<feature type="transmembrane region" description="Helical" evidence="3">
    <location>
        <begin position="431"/>
        <end position="450"/>
    </location>
</feature>
<feature type="transmembrane region" description="Helical" evidence="3">
    <location>
        <begin position="251"/>
        <end position="271"/>
    </location>
</feature>
<evidence type="ECO:0000259" key="4">
    <source>
        <dbReference type="PROSITE" id="PS50850"/>
    </source>
</evidence>
<dbReference type="eggNOG" id="KOG2504">
    <property type="taxonomic scope" value="Eukaryota"/>
</dbReference>
<dbReference type="OMA" id="HTEDEYD"/>
<dbReference type="Pfam" id="PF07690">
    <property type="entry name" value="MFS_1"/>
    <property type="match status" value="1"/>
</dbReference>
<feature type="transmembrane region" description="Helical" evidence="3">
    <location>
        <begin position="365"/>
        <end position="386"/>
    </location>
</feature>
<dbReference type="AlphaFoldDB" id="A0A0L0SY25"/>
<protein>
    <recommendedName>
        <fullName evidence="4">Major facilitator superfamily (MFS) profile domain-containing protein</fullName>
    </recommendedName>
</protein>
<feature type="transmembrane region" description="Helical" evidence="3">
    <location>
        <begin position="456"/>
        <end position="479"/>
    </location>
</feature>
<comment type="subcellular location">
    <subcellularLocation>
        <location evidence="1">Membrane</location>
        <topology evidence="1">Multi-pass membrane protein</topology>
    </subcellularLocation>
</comment>
<feature type="transmembrane region" description="Helical" evidence="3">
    <location>
        <begin position="398"/>
        <end position="419"/>
    </location>
</feature>
<dbReference type="STRING" id="578462.A0A0L0SY25"/>
<dbReference type="Proteomes" id="UP000054350">
    <property type="component" value="Unassembled WGS sequence"/>
</dbReference>
<dbReference type="CDD" id="cd17352">
    <property type="entry name" value="MFS_MCT_SLC16"/>
    <property type="match status" value="1"/>
</dbReference>
<gene>
    <name evidence="5" type="ORF">AMAG_12305</name>
</gene>
<reference evidence="6" key="2">
    <citation type="submission" date="2009-11" db="EMBL/GenBank/DDBJ databases">
        <title>The Genome Sequence of Allomyces macrogynus strain ATCC 38327.</title>
        <authorList>
            <consortium name="The Broad Institute Genome Sequencing Platform"/>
            <person name="Russ C."/>
            <person name="Cuomo C."/>
            <person name="Shea T."/>
            <person name="Young S.K."/>
            <person name="Zeng Q."/>
            <person name="Koehrsen M."/>
            <person name="Haas B."/>
            <person name="Borodovsky M."/>
            <person name="Guigo R."/>
            <person name="Alvarado L."/>
            <person name="Berlin A."/>
            <person name="Borenstein D."/>
            <person name="Chen Z."/>
            <person name="Engels R."/>
            <person name="Freedman E."/>
            <person name="Gellesch M."/>
            <person name="Goldberg J."/>
            <person name="Griggs A."/>
            <person name="Gujja S."/>
            <person name="Heiman D."/>
            <person name="Hepburn T."/>
            <person name="Howarth C."/>
            <person name="Jen D."/>
            <person name="Larson L."/>
            <person name="Lewis B."/>
            <person name="Mehta T."/>
            <person name="Park D."/>
            <person name="Pearson M."/>
            <person name="Roberts A."/>
            <person name="Saif S."/>
            <person name="Shenoy N."/>
            <person name="Sisk P."/>
            <person name="Stolte C."/>
            <person name="Sykes S."/>
            <person name="Walk T."/>
            <person name="White J."/>
            <person name="Yandava C."/>
            <person name="Burger G."/>
            <person name="Gray M.W."/>
            <person name="Holland P.W.H."/>
            <person name="King N."/>
            <person name="Lang F.B.F."/>
            <person name="Roger A.J."/>
            <person name="Ruiz-Trillo I."/>
            <person name="Lander E."/>
            <person name="Nusbaum C."/>
        </authorList>
    </citation>
    <scope>NUCLEOTIDE SEQUENCE [LARGE SCALE GENOMIC DNA]</scope>
    <source>
        <strain evidence="6">ATCC 38327</strain>
    </source>
</reference>
<dbReference type="InterPro" id="IPR050327">
    <property type="entry name" value="Proton-linked_MCT"/>
</dbReference>
<feature type="transmembrane region" description="Helical" evidence="3">
    <location>
        <begin position="315"/>
        <end position="335"/>
    </location>
</feature>
<dbReference type="InterPro" id="IPR036259">
    <property type="entry name" value="MFS_trans_sf"/>
</dbReference>
<evidence type="ECO:0000313" key="6">
    <source>
        <dbReference type="Proteomes" id="UP000054350"/>
    </source>
</evidence>
<evidence type="ECO:0000256" key="3">
    <source>
        <dbReference type="SAM" id="Phobius"/>
    </source>
</evidence>
<dbReference type="EMBL" id="GG745352">
    <property type="protein sequence ID" value="KNE67234.1"/>
    <property type="molecule type" value="Genomic_DNA"/>
</dbReference>
<keyword evidence="3" id="KW-0472">Membrane</keyword>
<keyword evidence="3" id="KW-0812">Transmembrane</keyword>
<keyword evidence="3" id="KW-1133">Transmembrane helix</keyword>
<evidence type="ECO:0000256" key="2">
    <source>
        <dbReference type="ARBA" id="ARBA00006727"/>
    </source>
</evidence>
<dbReference type="GO" id="GO:0016020">
    <property type="term" value="C:membrane"/>
    <property type="evidence" value="ECO:0007669"/>
    <property type="project" value="UniProtKB-SubCell"/>
</dbReference>
<evidence type="ECO:0000256" key="1">
    <source>
        <dbReference type="ARBA" id="ARBA00004141"/>
    </source>
</evidence>
<feature type="domain" description="Major facilitator superfamily (MFS) profile" evidence="4">
    <location>
        <begin position="155"/>
        <end position="557"/>
    </location>
</feature>
<feature type="transmembrane region" description="Helical" evidence="3">
    <location>
        <begin position="491"/>
        <end position="514"/>
    </location>
</feature>
<dbReference type="PANTHER" id="PTHR11360:SF284">
    <property type="entry name" value="EG:103B4.3 PROTEIN-RELATED"/>
    <property type="match status" value="1"/>
</dbReference>
<dbReference type="InterPro" id="IPR011701">
    <property type="entry name" value="MFS"/>
</dbReference>
<evidence type="ECO:0000313" key="5">
    <source>
        <dbReference type="EMBL" id="KNE67234.1"/>
    </source>
</evidence>
<feature type="transmembrane region" description="Helical" evidence="3">
    <location>
        <begin position="226"/>
        <end position="245"/>
    </location>
</feature>
<dbReference type="SUPFAM" id="SSF103473">
    <property type="entry name" value="MFS general substrate transporter"/>
    <property type="match status" value="1"/>
</dbReference>
<dbReference type="OrthoDB" id="2213137at2759"/>
<feature type="transmembrane region" description="Helical" evidence="3">
    <location>
        <begin position="534"/>
        <end position="556"/>
    </location>
</feature>
<feature type="transmembrane region" description="Helical" evidence="3">
    <location>
        <begin position="154"/>
        <end position="177"/>
    </location>
</feature>
<organism evidence="5 6">
    <name type="scientific">Allomyces macrogynus (strain ATCC 38327)</name>
    <name type="common">Allomyces javanicus var. macrogynus</name>
    <dbReference type="NCBI Taxonomy" id="578462"/>
    <lineage>
        <taxon>Eukaryota</taxon>
        <taxon>Fungi</taxon>
        <taxon>Fungi incertae sedis</taxon>
        <taxon>Blastocladiomycota</taxon>
        <taxon>Blastocladiomycetes</taxon>
        <taxon>Blastocladiales</taxon>
        <taxon>Blastocladiaceae</taxon>
        <taxon>Allomyces</taxon>
    </lineage>
</organism>
<reference evidence="5 6" key="1">
    <citation type="submission" date="2009-11" db="EMBL/GenBank/DDBJ databases">
        <title>Annotation of Allomyces macrogynus ATCC 38327.</title>
        <authorList>
            <consortium name="The Broad Institute Genome Sequencing Platform"/>
            <person name="Russ C."/>
            <person name="Cuomo C."/>
            <person name="Burger G."/>
            <person name="Gray M.W."/>
            <person name="Holland P.W.H."/>
            <person name="King N."/>
            <person name="Lang F.B.F."/>
            <person name="Roger A.J."/>
            <person name="Ruiz-Trillo I."/>
            <person name="Young S.K."/>
            <person name="Zeng Q."/>
            <person name="Gargeya S."/>
            <person name="Fitzgerald M."/>
            <person name="Haas B."/>
            <person name="Abouelleil A."/>
            <person name="Alvarado L."/>
            <person name="Arachchi H.M."/>
            <person name="Berlin A."/>
            <person name="Chapman S.B."/>
            <person name="Gearin G."/>
            <person name="Goldberg J."/>
            <person name="Griggs A."/>
            <person name="Gujja S."/>
            <person name="Hansen M."/>
            <person name="Heiman D."/>
            <person name="Howarth C."/>
            <person name="Larimer J."/>
            <person name="Lui A."/>
            <person name="MacDonald P.J.P."/>
            <person name="McCowen C."/>
            <person name="Montmayeur A."/>
            <person name="Murphy C."/>
            <person name="Neiman D."/>
            <person name="Pearson M."/>
            <person name="Priest M."/>
            <person name="Roberts A."/>
            <person name="Saif S."/>
            <person name="Shea T."/>
            <person name="Sisk P."/>
            <person name="Stolte C."/>
            <person name="Sykes S."/>
            <person name="Wortman J."/>
            <person name="Nusbaum C."/>
            <person name="Birren B."/>
        </authorList>
    </citation>
    <scope>NUCLEOTIDE SEQUENCE [LARGE SCALE GENOMIC DNA]</scope>
    <source>
        <strain evidence="5 6">ATCC 38327</strain>
    </source>
</reference>
<dbReference type="PANTHER" id="PTHR11360">
    <property type="entry name" value="MONOCARBOXYLATE TRANSPORTER"/>
    <property type="match status" value="1"/>
</dbReference>
<dbReference type="GO" id="GO:0022857">
    <property type="term" value="F:transmembrane transporter activity"/>
    <property type="evidence" value="ECO:0007669"/>
    <property type="project" value="InterPro"/>
</dbReference>
<dbReference type="VEuPathDB" id="FungiDB:AMAG_12305"/>
<sequence>MSIARPHKYCAPPAVEGPHHHLFCRCKRRPRLPVSFHNCSTATFKSSTSQRIMSRAPSIHGAGDTPSTAATSLELVPTSTPALLSISAALSDSTEAFAAAAAEGKAPEAEWDDKTRAAVKEQLLHTDDEADKASLQAQEEAWQADPNARIDGGLIAWMQVVASFMIHFAAFGIQYSYGAFQKWYQMVDFPHASPSSLSLVGTLGPATMFLTGIGVGRLAERVPFKLVVLAGSLFLGAGMILASFATQVWHLYLTQGVMYGLGCSLVYFPGVSVPTQWFDQRRSLAVGIAVAGSGAGGLVWSNVIIDLLPKIGSAWTLRITGLVSLAMLLLASAMIRTRLPPSKGVRPDGTRPPLLDLSFFKDTRFLPLFFGAVMIPFGYLQPFYWLPSYVVVVAKQKASFAANLLTIINAMSIVGRVATGWIADWAGNINTYLLSVVLTAVSVMAFWLPAGDSQAMLIVFAVMFGFWAGGFIALNATVAAQLFGVARLPSLLGLLYAATAAGNLAGSPIAGALITAAHRSDGVYATPAKDYMTAIVFSGATMLVGSLGTLVLRFGVLDRTIWKRL</sequence>
<proteinExistence type="inferred from homology"/>
<comment type="similarity">
    <text evidence="2">Belongs to the major facilitator superfamily. Monocarboxylate porter (TC 2.A.1.13) family.</text>
</comment>
<dbReference type="InterPro" id="IPR020846">
    <property type="entry name" value="MFS_dom"/>
</dbReference>
<name>A0A0L0SY25_ALLM3</name>
<dbReference type="PROSITE" id="PS50850">
    <property type="entry name" value="MFS"/>
    <property type="match status" value="1"/>
</dbReference>
<keyword evidence="6" id="KW-1185">Reference proteome</keyword>
<feature type="transmembrane region" description="Helical" evidence="3">
    <location>
        <begin position="197"/>
        <end position="219"/>
    </location>
</feature>
<dbReference type="Gene3D" id="1.20.1250.20">
    <property type="entry name" value="MFS general substrate transporter like domains"/>
    <property type="match status" value="1"/>
</dbReference>